<keyword evidence="2" id="KW-0804">Transcription</keyword>
<evidence type="ECO:0000259" key="5">
    <source>
        <dbReference type="SMART" id="SM00662"/>
    </source>
</evidence>
<dbReference type="SUPFAM" id="SSF56553">
    <property type="entry name" value="Insert subdomain of RNA polymerase alpha subunit"/>
    <property type="match status" value="1"/>
</dbReference>
<evidence type="ECO:0000313" key="6">
    <source>
        <dbReference type="Proteomes" id="UP000694888"/>
    </source>
</evidence>
<dbReference type="GeneID" id="101858420"/>
<dbReference type="SUPFAM" id="SSF55257">
    <property type="entry name" value="RBP11-like subunits of RNA polymerase"/>
    <property type="match status" value="1"/>
</dbReference>
<sequence length="280" mass="31749">MPYANQPTVALTQLTDENIKFIIEDTDLSVANALRRVCIAEVPTIAIDWVQIEANSTVLFDEFISHRLGLIPLTSEGVVEKMQYTRDCTCEEFCPECSVEFTLDVRCTDDQTRHVTTADLISSDPNVIPVTSRSRQEDSEYDNAKNKDILIAKLRKGQELKVRAFARKGFAKEHAKWNPTAGVSFEYDPDNSLRHTTYPKPEEWPKSEYSELEEDQTEAPFDLNGQPNKFFFNVEAIGSLKPETILFSCLSGLKKKLSDLQTQLSHEINHENSRDALAIN</sequence>
<accession>A0ABM0JUV9</accession>
<dbReference type="Pfam" id="PF01193">
    <property type="entry name" value="RNA_pol_L"/>
    <property type="match status" value="1"/>
</dbReference>
<protein>
    <submittedName>
        <fullName evidence="7">DNA-directed RNA polymerase II subunit RPB3</fullName>
    </submittedName>
</protein>
<dbReference type="InterPro" id="IPR036603">
    <property type="entry name" value="RBP11-like"/>
</dbReference>
<dbReference type="InterPro" id="IPR036643">
    <property type="entry name" value="RNApol_insert_sf"/>
</dbReference>
<dbReference type="InterPro" id="IPR050518">
    <property type="entry name" value="Rpo3/RPB3_RNA_Pol_subunit"/>
</dbReference>
<dbReference type="Gene3D" id="2.170.120.12">
    <property type="entry name" value="DNA-directed RNA polymerase, insert domain"/>
    <property type="match status" value="1"/>
</dbReference>
<keyword evidence="6" id="KW-1185">Reference proteome</keyword>
<comment type="similarity">
    <text evidence="3">Belongs to the archaeal Rpo3/eukaryotic RPB3 RNA polymerase subunit family.</text>
</comment>
<gene>
    <name evidence="7" type="primary">LOC101858420</name>
</gene>
<proteinExistence type="inferred from homology"/>
<evidence type="ECO:0000256" key="1">
    <source>
        <dbReference type="ARBA" id="ARBA00022478"/>
    </source>
</evidence>
<dbReference type="HAMAP" id="MF_00320">
    <property type="entry name" value="RNApol_arch_Rpo3"/>
    <property type="match status" value="1"/>
</dbReference>
<dbReference type="Pfam" id="PF01000">
    <property type="entry name" value="RNA_pol_A_bac"/>
    <property type="match status" value="1"/>
</dbReference>
<evidence type="ECO:0000256" key="3">
    <source>
        <dbReference type="ARBA" id="ARBA00025804"/>
    </source>
</evidence>
<name>A0ABM0JUV9_APLCA</name>
<keyword evidence="1 7" id="KW-0240">DNA-directed RNA polymerase</keyword>
<dbReference type="CDD" id="cd07031">
    <property type="entry name" value="RNAP_II_RPB3"/>
    <property type="match status" value="1"/>
</dbReference>
<evidence type="ECO:0000313" key="7">
    <source>
        <dbReference type="RefSeq" id="XP_005102061.1"/>
    </source>
</evidence>
<dbReference type="InterPro" id="IPR001514">
    <property type="entry name" value="DNA-dir_RNA_pol_30-40kDasu_CS"/>
</dbReference>
<dbReference type="InterPro" id="IPR011262">
    <property type="entry name" value="DNA-dir_RNA_pol_insert"/>
</dbReference>
<feature type="region of interest" description="Disordered" evidence="4">
    <location>
        <begin position="196"/>
        <end position="217"/>
    </location>
</feature>
<organism evidence="6 7">
    <name type="scientific">Aplysia californica</name>
    <name type="common">California sea hare</name>
    <dbReference type="NCBI Taxonomy" id="6500"/>
    <lineage>
        <taxon>Eukaryota</taxon>
        <taxon>Metazoa</taxon>
        <taxon>Spiralia</taxon>
        <taxon>Lophotrochozoa</taxon>
        <taxon>Mollusca</taxon>
        <taxon>Gastropoda</taxon>
        <taxon>Heterobranchia</taxon>
        <taxon>Euthyneura</taxon>
        <taxon>Tectipleura</taxon>
        <taxon>Aplysiida</taxon>
        <taxon>Aplysioidea</taxon>
        <taxon>Aplysiidae</taxon>
        <taxon>Aplysia</taxon>
    </lineage>
</organism>
<dbReference type="InterPro" id="IPR022842">
    <property type="entry name" value="RNAP_Rpo3/Rpb3/RPAC1"/>
</dbReference>
<feature type="compositionally biased region" description="Basic and acidic residues" evidence="4">
    <location>
        <begin position="200"/>
        <end position="209"/>
    </location>
</feature>
<dbReference type="RefSeq" id="XP_005102061.1">
    <property type="nucleotide sequence ID" value="XM_005102004.3"/>
</dbReference>
<dbReference type="NCBIfam" id="NF001988">
    <property type="entry name" value="PRK00783.1"/>
    <property type="match status" value="1"/>
</dbReference>
<feature type="domain" description="DNA-directed RNA polymerase RpoA/D/Rpb3-type" evidence="5">
    <location>
        <begin position="18"/>
        <end position="263"/>
    </location>
</feature>
<dbReference type="Proteomes" id="UP000694888">
    <property type="component" value="Unplaced"/>
</dbReference>
<dbReference type="PANTHER" id="PTHR11800">
    <property type="entry name" value="DNA-DIRECTED RNA POLYMERASE"/>
    <property type="match status" value="1"/>
</dbReference>
<reference evidence="7" key="1">
    <citation type="submission" date="2025-08" db="UniProtKB">
        <authorList>
            <consortium name="RefSeq"/>
        </authorList>
    </citation>
    <scope>IDENTIFICATION</scope>
</reference>
<dbReference type="GO" id="GO:0000428">
    <property type="term" value="C:DNA-directed RNA polymerase complex"/>
    <property type="evidence" value="ECO:0007669"/>
    <property type="project" value="UniProtKB-KW"/>
</dbReference>
<evidence type="ECO:0000256" key="2">
    <source>
        <dbReference type="ARBA" id="ARBA00023163"/>
    </source>
</evidence>
<evidence type="ECO:0000256" key="4">
    <source>
        <dbReference type="SAM" id="MobiDB-lite"/>
    </source>
</evidence>
<dbReference type="InterPro" id="IPR011263">
    <property type="entry name" value="DNA-dir_RNA_pol_RpoA/D/Rpb3"/>
</dbReference>
<dbReference type="Gene3D" id="3.30.1360.10">
    <property type="entry name" value="RNA polymerase, RBP11-like subunit"/>
    <property type="match status" value="1"/>
</dbReference>
<dbReference type="SMART" id="SM00662">
    <property type="entry name" value="RPOLD"/>
    <property type="match status" value="1"/>
</dbReference>
<dbReference type="PANTHER" id="PTHR11800:SF2">
    <property type="entry name" value="DNA-DIRECTED RNA POLYMERASE II SUBUNIT RPB3"/>
    <property type="match status" value="1"/>
</dbReference>
<dbReference type="PROSITE" id="PS00446">
    <property type="entry name" value="RNA_POL_D_30KD"/>
    <property type="match status" value="1"/>
</dbReference>